<evidence type="ECO:0000313" key="3">
    <source>
        <dbReference type="EMBL" id="GGM98525.1"/>
    </source>
</evidence>
<dbReference type="PROSITE" id="PS00166">
    <property type="entry name" value="ENOYL_COA_HYDRATASE"/>
    <property type="match status" value="1"/>
</dbReference>
<dbReference type="InterPro" id="IPR029045">
    <property type="entry name" value="ClpP/crotonase-like_dom_sf"/>
</dbReference>
<dbReference type="InterPro" id="IPR001753">
    <property type="entry name" value="Enoyl-CoA_hydra/iso"/>
</dbReference>
<dbReference type="Proteomes" id="UP000653411">
    <property type="component" value="Unassembled WGS sequence"/>
</dbReference>
<reference evidence="3" key="1">
    <citation type="journal article" date="2014" name="Int. J. Syst. Evol. Microbiol.">
        <title>Complete genome sequence of Corynebacterium casei LMG S-19264T (=DSM 44701T), isolated from a smear-ripened cheese.</title>
        <authorList>
            <consortium name="US DOE Joint Genome Institute (JGI-PGF)"/>
            <person name="Walter F."/>
            <person name="Albersmeier A."/>
            <person name="Kalinowski J."/>
            <person name="Ruckert C."/>
        </authorList>
    </citation>
    <scope>NUCLEOTIDE SEQUENCE</scope>
    <source>
        <strain evidence="3">CGMCC 4.7110</strain>
    </source>
</reference>
<comment type="similarity">
    <text evidence="1 2">Belongs to the enoyl-CoA hydratase/isomerase family.</text>
</comment>
<dbReference type="RefSeq" id="WP_189262178.1">
    <property type="nucleotide sequence ID" value="NZ_BMML01000003.1"/>
</dbReference>
<organism evidence="3 4">
    <name type="scientific">Streptomyces fuscichromogenes</name>
    <dbReference type="NCBI Taxonomy" id="1324013"/>
    <lineage>
        <taxon>Bacteria</taxon>
        <taxon>Bacillati</taxon>
        <taxon>Actinomycetota</taxon>
        <taxon>Actinomycetes</taxon>
        <taxon>Kitasatosporales</taxon>
        <taxon>Streptomycetaceae</taxon>
        <taxon>Streptomyces</taxon>
    </lineage>
</organism>
<dbReference type="PANTHER" id="PTHR11941">
    <property type="entry name" value="ENOYL-COA HYDRATASE-RELATED"/>
    <property type="match status" value="1"/>
</dbReference>
<accession>A0A917X9T6</accession>
<dbReference type="GO" id="GO:0003824">
    <property type="term" value="F:catalytic activity"/>
    <property type="evidence" value="ECO:0007669"/>
    <property type="project" value="InterPro"/>
</dbReference>
<dbReference type="SUPFAM" id="SSF52096">
    <property type="entry name" value="ClpP/crotonase"/>
    <property type="match status" value="1"/>
</dbReference>
<protein>
    <submittedName>
        <fullName evidence="3">Enoyl-CoA hydratase</fullName>
    </submittedName>
</protein>
<dbReference type="Pfam" id="PF00378">
    <property type="entry name" value="ECH_1"/>
    <property type="match status" value="1"/>
</dbReference>
<comment type="caution">
    <text evidence="3">The sequence shown here is derived from an EMBL/GenBank/DDBJ whole genome shotgun (WGS) entry which is preliminary data.</text>
</comment>
<reference evidence="3" key="2">
    <citation type="submission" date="2020-09" db="EMBL/GenBank/DDBJ databases">
        <authorList>
            <person name="Sun Q."/>
            <person name="Zhou Y."/>
        </authorList>
    </citation>
    <scope>NUCLEOTIDE SEQUENCE</scope>
    <source>
        <strain evidence="3">CGMCC 4.7110</strain>
    </source>
</reference>
<dbReference type="AlphaFoldDB" id="A0A917X9T6"/>
<dbReference type="PANTHER" id="PTHR11941:SF54">
    <property type="entry name" value="ENOYL-COA HYDRATASE, MITOCHONDRIAL"/>
    <property type="match status" value="1"/>
</dbReference>
<dbReference type="EMBL" id="BMML01000003">
    <property type="protein sequence ID" value="GGM98525.1"/>
    <property type="molecule type" value="Genomic_DNA"/>
</dbReference>
<gene>
    <name evidence="3" type="primary">fadB</name>
    <name evidence="3" type="ORF">GCM10011578_019440</name>
</gene>
<dbReference type="GO" id="GO:0006635">
    <property type="term" value="P:fatty acid beta-oxidation"/>
    <property type="evidence" value="ECO:0007669"/>
    <property type="project" value="TreeGrafter"/>
</dbReference>
<proteinExistence type="inferred from homology"/>
<dbReference type="Gene3D" id="3.90.226.10">
    <property type="entry name" value="2-enoyl-CoA Hydratase, Chain A, domain 1"/>
    <property type="match status" value="1"/>
</dbReference>
<keyword evidence="4" id="KW-1185">Reference proteome</keyword>
<evidence type="ECO:0000313" key="4">
    <source>
        <dbReference type="Proteomes" id="UP000653411"/>
    </source>
</evidence>
<dbReference type="CDD" id="cd06558">
    <property type="entry name" value="crotonase-like"/>
    <property type="match status" value="1"/>
</dbReference>
<dbReference type="InterPro" id="IPR018376">
    <property type="entry name" value="Enoyl-CoA_hyd/isom_CS"/>
</dbReference>
<evidence type="ECO:0000256" key="1">
    <source>
        <dbReference type="ARBA" id="ARBA00005254"/>
    </source>
</evidence>
<name>A0A917X9T6_9ACTN</name>
<sequence length="264" mass="28560">MADLLVEKHGHTTVFTINRPERMNSLGGTVMADLVAGLAEFQRDPDQYVAVITGAGDKAFSAGADLKEMAARTEGGSAVPVSRDPDIAGLAACEKVTIAAVNGLAVAAGLEISISCDIRIASENAWFGAFEVEHGFLAGVAVNILPRLLPIGTVMDMLLTGGRLTAEEAQRLGFVQQMVPREKLLETALKKAEMVARKSQVAVWGTKQAIKFWRDALLAEQQRHYEAVAHRVLLAGDLLEGPHAFAEKREPKFRNQWPSVYDGR</sequence>
<evidence type="ECO:0000256" key="2">
    <source>
        <dbReference type="RuleBase" id="RU003707"/>
    </source>
</evidence>